<dbReference type="InterPro" id="IPR025962">
    <property type="entry name" value="SdpI/YhfL"/>
</dbReference>
<feature type="transmembrane region" description="Helical" evidence="1">
    <location>
        <begin position="43"/>
        <end position="63"/>
    </location>
</feature>
<dbReference type="PIRSF" id="PIRSF038959">
    <property type="entry name" value="SdpI"/>
    <property type="match status" value="1"/>
</dbReference>
<comment type="caution">
    <text evidence="2">The sequence shown here is derived from an EMBL/GenBank/DDBJ whole genome shotgun (WGS) entry which is preliminary data.</text>
</comment>
<keyword evidence="1" id="KW-0812">Transmembrane</keyword>
<proteinExistence type="predicted"/>
<keyword evidence="1" id="KW-1133">Transmembrane helix</keyword>
<dbReference type="InterPro" id="IPR026272">
    <property type="entry name" value="SdpI"/>
</dbReference>
<feature type="transmembrane region" description="Helical" evidence="1">
    <location>
        <begin position="106"/>
        <end position="123"/>
    </location>
</feature>
<name>A0A917LHY0_9BACI</name>
<dbReference type="AlphaFoldDB" id="A0A917LHY0"/>
<dbReference type="PANTHER" id="PTHR37810:SF5">
    <property type="entry name" value="IMMUNITY PROTEIN SDPI"/>
    <property type="match status" value="1"/>
</dbReference>
<evidence type="ECO:0000313" key="3">
    <source>
        <dbReference type="Proteomes" id="UP000616608"/>
    </source>
</evidence>
<gene>
    <name evidence="2" type="primary">sdpI</name>
    <name evidence="2" type="ORF">GCM10007425_21310</name>
</gene>
<keyword evidence="3" id="KW-1185">Reference proteome</keyword>
<feature type="transmembrane region" description="Helical" evidence="1">
    <location>
        <begin position="177"/>
        <end position="197"/>
    </location>
</feature>
<dbReference type="EMBL" id="BMJT01000006">
    <property type="protein sequence ID" value="GGG26457.1"/>
    <property type="molecule type" value="Genomic_DNA"/>
</dbReference>
<dbReference type="Proteomes" id="UP000616608">
    <property type="component" value="Unassembled WGS sequence"/>
</dbReference>
<dbReference type="PANTHER" id="PTHR37810">
    <property type="entry name" value="IMMUNITY PROTEIN SDPI"/>
    <property type="match status" value="1"/>
</dbReference>
<reference evidence="2" key="2">
    <citation type="submission" date="2020-09" db="EMBL/GenBank/DDBJ databases">
        <authorList>
            <person name="Sun Q."/>
            <person name="Zhou Y."/>
        </authorList>
    </citation>
    <scope>NUCLEOTIDE SEQUENCE</scope>
    <source>
        <strain evidence="2">CGMCC 1.15760</strain>
    </source>
</reference>
<dbReference type="GO" id="GO:0009636">
    <property type="term" value="P:response to toxic substance"/>
    <property type="evidence" value="ECO:0007669"/>
    <property type="project" value="TreeGrafter"/>
</dbReference>
<organism evidence="2 3">
    <name type="scientific">Lysinibacillus alkalisoli</name>
    <dbReference type="NCBI Taxonomy" id="1911548"/>
    <lineage>
        <taxon>Bacteria</taxon>
        <taxon>Bacillati</taxon>
        <taxon>Bacillota</taxon>
        <taxon>Bacilli</taxon>
        <taxon>Bacillales</taxon>
        <taxon>Bacillaceae</taxon>
        <taxon>Lysinibacillus</taxon>
    </lineage>
</organism>
<feature type="transmembrane region" description="Helical" evidence="1">
    <location>
        <begin position="75"/>
        <end position="94"/>
    </location>
</feature>
<evidence type="ECO:0000256" key="1">
    <source>
        <dbReference type="SAM" id="Phobius"/>
    </source>
</evidence>
<dbReference type="Pfam" id="PF13630">
    <property type="entry name" value="SdpI"/>
    <property type="match status" value="1"/>
</dbReference>
<dbReference type="RefSeq" id="WP_188615037.1">
    <property type="nucleotide sequence ID" value="NZ_BMJT01000006.1"/>
</dbReference>
<reference evidence="2" key="1">
    <citation type="journal article" date="2014" name="Int. J. Syst. Evol. Microbiol.">
        <title>Complete genome sequence of Corynebacterium casei LMG S-19264T (=DSM 44701T), isolated from a smear-ripened cheese.</title>
        <authorList>
            <consortium name="US DOE Joint Genome Institute (JGI-PGF)"/>
            <person name="Walter F."/>
            <person name="Albersmeier A."/>
            <person name="Kalinowski J."/>
            <person name="Ruckert C."/>
        </authorList>
    </citation>
    <scope>NUCLEOTIDE SEQUENCE</scope>
    <source>
        <strain evidence="2">CGMCC 1.15760</strain>
    </source>
</reference>
<feature type="transmembrane region" description="Helical" evidence="1">
    <location>
        <begin position="152"/>
        <end position="171"/>
    </location>
</feature>
<sequence length="203" mass="22569">MKLFSSLGIFFISIVLAIISQFKLDLSIPSNLTIVNGIIKPDLLIWILPLFILIVITSTFIFLRKSQSADSNKTVKHMTNFSSIMLLILQVIIISNSTNVNYDFNVVIGALVGLVTIVLANFMQKTKINLAYGLRLPWTLKDEGVWRKSNRFAAKLLMLAGLLILSFAFISPQSLEVIVLTSIGITAVISIIYSYIVSKQQTT</sequence>
<keyword evidence="1" id="KW-0472">Membrane</keyword>
<accession>A0A917LHY0</accession>
<evidence type="ECO:0000313" key="2">
    <source>
        <dbReference type="EMBL" id="GGG26457.1"/>
    </source>
</evidence>
<protein>
    <submittedName>
        <fullName evidence="2">Immunity protein SdpI</fullName>
    </submittedName>
</protein>